<dbReference type="HAMAP" id="MF_01147">
    <property type="entry name" value="Lgt"/>
    <property type="match status" value="1"/>
</dbReference>
<feature type="transmembrane region" description="Helical" evidence="7">
    <location>
        <begin position="24"/>
        <end position="45"/>
    </location>
</feature>
<name>A0A1I1DG43_9BACT</name>
<dbReference type="InterPro" id="IPR001640">
    <property type="entry name" value="Lgt"/>
</dbReference>
<reference evidence="8 9" key="1">
    <citation type="submission" date="2016-10" db="EMBL/GenBank/DDBJ databases">
        <authorList>
            <person name="de Groot N.N."/>
        </authorList>
    </citation>
    <scope>NUCLEOTIDE SEQUENCE [LARGE SCALE GENOMIC DNA]</scope>
    <source>
        <strain evidence="8 9">DSM 6793</strain>
    </source>
</reference>
<comment type="catalytic activity">
    <reaction evidence="7">
        <text>L-cysteinyl-[prolipoprotein] + a 1,2-diacyl-sn-glycero-3-phospho-(1'-sn-glycerol) = an S-1,2-diacyl-sn-glyceryl-L-cysteinyl-[prolipoprotein] + sn-glycerol 1-phosphate + H(+)</text>
        <dbReference type="Rhea" id="RHEA:56712"/>
        <dbReference type="Rhea" id="RHEA-COMP:14679"/>
        <dbReference type="Rhea" id="RHEA-COMP:14680"/>
        <dbReference type="ChEBI" id="CHEBI:15378"/>
        <dbReference type="ChEBI" id="CHEBI:29950"/>
        <dbReference type="ChEBI" id="CHEBI:57685"/>
        <dbReference type="ChEBI" id="CHEBI:64716"/>
        <dbReference type="ChEBI" id="CHEBI:140658"/>
        <dbReference type="EC" id="2.5.1.145"/>
    </reaction>
</comment>
<sequence>MNLDFILWTPSPEMFSLGAITVRWYGLLFASGFLIGQYILAHIFAKEGKPEEDINAVTMYMVIATVLGARLGHCFFYEPDYFLAHPIEIFKVWNGGLASHGATVGIITALYFYSRNRKGQSFLWILDRIVIVVALGGALIRMGNLMNSEIVGRPSNSPVAFVFGYGGKDVLEQHFGQVVEKVSIQKSGISQAHANAQGIELKPLTLSVQFKEGVSQAQAQEVVSQIPQVLAAYEASREDIEVESSPKVQFTQAGTATIANVEAYGVPRLPSQLFEAISTFLLFAFLYLMWNKKKGNTPEGSIFGLFVVILFSLRFIYEFYKENQVAFEDKMPLNMGQILSIPMVAIGLIVLYMAYTGKTKVKVQ</sequence>
<dbReference type="OrthoDB" id="871140at2"/>
<feature type="transmembrane region" description="Helical" evidence="7">
    <location>
        <begin position="273"/>
        <end position="290"/>
    </location>
</feature>
<proteinExistence type="inferred from homology"/>
<evidence type="ECO:0000256" key="2">
    <source>
        <dbReference type="ARBA" id="ARBA00022475"/>
    </source>
</evidence>
<dbReference type="STRING" id="927664.SAMN05421780_10173"/>
<comment type="subcellular location">
    <subcellularLocation>
        <location evidence="7">Cell membrane</location>
        <topology evidence="7">Multi-pass membrane protein</topology>
    </subcellularLocation>
</comment>
<dbReference type="EC" id="2.5.1.145" evidence="7"/>
<dbReference type="RefSeq" id="WP_091505615.1">
    <property type="nucleotide sequence ID" value="NZ_FOLE01000001.1"/>
</dbReference>
<dbReference type="Pfam" id="PF01790">
    <property type="entry name" value="LGT"/>
    <property type="match status" value="1"/>
</dbReference>
<organism evidence="8 9">
    <name type="scientific">Flexibacter flexilis DSM 6793</name>
    <dbReference type="NCBI Taxonomy" id="927664"/>
    <lineage>
        <taxon>Bacteria</taxon>
        <taxon>Pseudomonadati</taxon>
        <taxon>Bacteroidota</taxon>
        <taxon>Cytophagia</taxon>
        <taxon>Cytophagales</taxon>
        <taxon>Flexibacteraceae</taxon>
        <taxon>Flexibacter</taxon>
    </lineage>
</organism>
<dbReference type="GO" id="GO:0008961">
    <property type="term" value="F:phosphatidylglycerol-prolipoprotein diacylglyceryl transferase activity"/>
    <property type="evidence" value="ECO:0007669"/>
    <property type="project" value="UniProtKB-UniRule"/>
</dbReference>
<dbReference type="PANTHER" id="PTHR30589">
    <property type="entry name" value="PROLIPOPROTEIN DIACYLGLYCERYL TRANSFERASE"/>
    <property type="match status" value="1"/>
</dbReference>
<dbReference type="Proteomes" id="UP000199514">
    <property type="component" value="Unassembled WGS sequence"/>
</dbReference>
<dbReference type="GO" id="GO:0005886">
    <property type="term" value="C:plasma membrane"/>
    <property type="evidence" value="ECO:0007669"/>
    <property type="project" value="UniProtKB-SubCell"/>
</dbReference>
<evidence type="ECO:0000256" key="3">
    <source>
        <dbReference type="ARBA" id="ARBA00022679"/>
    </source>
</evidence>
<keyword evidence="3 7" id="KW-0808">Transferase</keyword>
<comment type="pathway">
    <text evidence="7">Protein modification; lipoprotein biosynthesis (diacylglyceryl transfer).</text>
</comment>
<dbReference type="AlphaFoldDB" id="A0A1I1DG43"/>
<feature type="transmembrane region" description="Helical" evidence="7">
    <location>
        <begin position="121"/>
        <end position="140"/>
    </location>
</feature>
<accession>A0A1I1DG43</accession>
<dbReference type="EMBL" id="FOLE01000001">
    <property type="protein sequence ID" value="SFB71730.1"/>
    <property type="molecule type" value="Genomic_DNA"/>
</dbReference>
<evidence type="ECO:0000313" key="9">
    <source>
        <dbReference type="Proteomes" id="UP000199514"/>
    </source>
</evidence>
<evidence type="ECO:0000313" key="8">
    <source>
        <dbReference type="EMBL" id="SFB71730.1"/>
    </source>
</evidence>
<feature type="binding site" evidence="7">
    <location>
        <position position="141"/>
    </location>
    <ligand>
        <name>a 1,2-diacyl-sn-glycero-3-phospho-(1'-sn-glycerol)</name>
        <dbReference type="ChEBI" id="CHEBI:64716"/>
    </ligand>
</feature>
<evidence type="ECO:0000256" key="7">
    <source>
        <dbReference type="HAMAP-Rule" id="MF_01147"/>
    </source>
</evidence>
<evidence type="ECO:0000256" key="4">
    <source>
        <dbReference type="ARBA" id="ARBA00022692"/>
    </source>
</evidence>
<keyword evidence="8" id="KW-0449">Lipoprotein</keyword>
<evidence type="ECO:0000256" key="6">
    <source>
        <dbReference type="ARBA" id="ARBA00023136"/>
    </source>
</evidence>
<evidence type="ECO:0000256" key="1">
    <source>
        <dbReference type="ARBA" id="ARBA00007150"/>
    </source>
</evidence>
<keyword evidence="4 7" id="KW-0812">Transmembrane</keyword>
<gene>
    <name evidence="7" type="primary">lgt</name>
    <name evidence="8" type="ORF">SAMN05421780_10173</name>
</gene>
<feature type="transmembrane region" description="Helical" evidence="7">
    <location>
        <begin position="335"/>
        <end position="355"/>
    </location>
</feature>
<keyword evidence="2 7" id="KW-1003">Cell membrane</keyword>
<dbReference type="NCBIfam" id="TIGR00544">
    <property type="entry name" value="lgt"/>
    <property type="match status" value="1"/>
</dbReference>
<dbReference type="PANTHER" id="PTHR30589:SF0">
    <property type="entry name" value="PHOSPHATIDYLGLYCEROL--PROLIPOPROTEIN DIACYLGLYCERYL TRANSFERASE"/>
    <property type="match status" value="1"/>
</dbReference>
<dbReference type="GO" id="GO:0042158">
    <property type="term" value="P:lipoprotein biosynthetic process"/>
    <property type="evidence" value="ECO:0007669"/>
    <property type="project" value="UniProtKB-UniRule"/>
</dbReference>
<keyword evidence="6 7" id="KW-0472">Membrane</keyword>
<feature type="transmembrane region" description="Helical" evidence="7">
    <location>
        <begin position="97"/>
        <end position="114"/>
    </location>
</feature>
<comment type="similarity">
    <text evidence="1 7">Belongs to the Lgt family.</text>
</comment>
<dbReference type="UniPathway" id="UPA00664"/>
<feature type="transmembrane region" description="Helical" evidence="7">
    <location>
        <begin position="302"/>
        <end position="320"/>
    </location>
</feature>
<feature type="transmembrane region" description="Helical" evidence="7">
    <location>
        <begin position="57"/>
        <end position="77"/>
    </location>
</feature>
<protein>
    <recommendedName>
        <fullName evidence="7">Phosphatidylglycerol--prolipoprotein diacylglyceryl transferase</fullName>
        <ecNumber evidence="7">2.5.1.145</ecNumber>
    </recommendedName>
</protein>
<evidence type="ECO:0000256" key="5">
    <source>
        <dbReference type="ARBA" id="ARBA00022989"/>
    </source>
</evidence>
<keyword evidence="9" id="KW-1185">Reference proteome</keyword>
<keyword evidence="5 7" id="KW-1133">Transmembrane helix</keyword>
<comment type="function">
    <text evidence="7">Catalyzes the transfer of the diacylglyceryl group from phosphatidylglycerol to the sulfhydryl group of the N-terminal cysteine of a prolipoprotein, the first step in the formation of mature lipoproteins.</text>
</comment>